<name>A0A8C7P0C7_ONCMY</name>
<sequence>MEQHVTPCEDAPPPLMYRVERPVFDEAYLHTQLLHPRERSPKTIRQRLAQQLHCSSERAKAIALSFLPILTWLPSYPVKEYLFGDLVSGLSTGVMQLPQGLAYAMLAAVPPVYGLYSSFYPVLLYTFFGTSRHISIGTFAVISLMIGGVVVREAPDSMFTIQALNGTATNTTVFIDTEARDARRVHVAVVLTTLVGVIQLVLGLLRFGFVAIYLTEPLVRGFTTAAAVHVFISQLKYLLGIQTPRFSGPLSALHSVMAVFSDITSTNVTTLIVGGVCMVVLYCVKDLNERFKKKLPVPIPGEIIVVMVSTGISYGLSLSENYQVDVVRTIPSGLLPPAIPDFSLLPNLVTDSIAIAVVGFSMGISLAKIFALKHGYSVDGNQELIALGLCNFVSSFFHTFAITCSMSRSLVQESTGGNTQIAGLLASMVVLLVVVAIGFVFQPLPQTALAAIIMVNLLGMFKQFRDIPALWRTSKIELAIWLVAFVASVLLGLDLGLLVALGFAILSVIYRTQSPKSVILGQVLDTGLYCDVDEYEKAAECTGIKIFHSNSSIYFANSDLYLNALKEKVISAAVCVSVCGIWKVISAAVCVSVCGIWKVISAAVCVSVCGIWKVISAAVCVSVCGIWKVISAAVCVSVCGIWKVISAAVCVSVCGIWKVISAAVCVSVCGIWKVISAAVCVSVCGIWKVISAAVCVSVCGIWKVISAAVCVSVCGIWKVISAAVCVSVCGIWKVISAAVCVSVCGIWKVISAAVCVSVCGIWKVISAAVCVSVCGIWKVISAAVCVSVCGIWKVISAAVCVSVCGIWKVISAAVCVSVCGIWKVISAAVCVSVCGIWKVISAAVCVSVCGIWKVISAAVCVSVCGIWKVISAAVCVSVCGIWKVISAAVCVSVCGIWKVISAAVCVSVCGIWKVISAAVCVSVCGIWKVISAAVCVSVCGIWKVISAAVCVSVCGIWKVISAAVCVSVCGIWKVISAAVCVSVCGIWKVISAAVCVSVCGIWKVISAAVCVSVCGIWKVISATVCVSVCGIWKVISAAVCVSVCGIWKVISAAVCVSVCGICRVALVFIFVRLCYGSSTLGLAN</sequence>
<dbReference type="PROSITE" id="PS01130">
    <property type="entry name" value="SLC26A"/>
    <property type="match status" value="1"/>
</dbReference>
<keyword evidence="8" id="KW-1185">Reference proteome</keyword>
<feature type="transmembrane region" description="Helical" evidence="5">
    <location>
        <begin position="384"/>
        <end position="401"/>
    </location>
</feature>
<organism evidence="7 8">
    <name type="scientific">Oncorhynchus mykiss</name>
    <name type="common">Rainbow trout</name>
    <name type="synonym">Salmo gairdneri</name>
    <dbReference type="NCBI Taxonomy" id="8022"/>
    <lineage>
        <taxon>Eukaryota</taxon>
        <taxon>Metazoa</taxon>
        <taxon>Chordata</taxon>
        <taxon>Craniata</taxon>
        <taxon>Vertebrata</taxon>
        <taxon>Euteleostomi</taxon>
        <taxon>Actinopterygii</taxon>
        <taxon>Neopterygii</taxon>
        <taxon>Teleostei</taxon>
        <taxon>Protacanthopterygii</taxon>
        <taxon>Salmoniformes</taxon>
        <taxon>Salmonidae</taxon>
        <taxon>Salmoninae</taxon>
        <taxon>Oncorhynchus</taxon>
    </lineage>
</organism>
<feature type="domain" description="SLC26A/SulP transporter" evidence="6">
    <location>
        <begin position="82"/>
        <end position="484"/>
    </location>
</feature>
<dbReference type="Gene3D" id="3.30.750.24">
    <property type="entry name" value="STAS domain"/>
    <property type="match status" value="1"/>
</dbReference>
<dbReference type="Pfam" id="PF00916">
    <property type="entry name" value="Sulfate_transp"/>
    <property type="match status" value="1"/>
</dbReference>
<feature type="transmembrane region" description="Helical" evidence="5">
    <location>
        <begin position="569"/>
        <end position="589"/>
    </location>
</feature>
<feature type="transmembrane region" description="Helical" evidence="5">
    <location>
        <begin position="448"/>
        <end position="464"/>
    </location>
</feature>
<comment type="subcellular location">
    <subcellularLocation>
        <location evidence="1">Membrane</location>
        <topology evidence="1">Multi-pass membrane protein</topology>
    </subcellularLocation>
</comment>
<evidence type="ECO:0000313" key="8">
    <source>
        <dbReference type="Proteomes" id="UP000694395"/>
    </source>
</evidence>
<protein>
    <submittedName>
        <fullName evidence="7">Solute carrier family 26 member 5</fullName>
    </submittedName>
</protein>
<evidence type="ECO:0000313" key="7">
    <source>
        <dbReference type="Ensembl" id="ENSOMYP00000014791.2"/>
    </source>
</evidence>
<feature type="transmembrane region" description="Helical" evidence="5">
    <location>
        <begin position="895"/>
        <end position="915"/>
    </location>
</feature>
<feature type="transmembrane region" description="Helical" evidence="5">
    <location>
        <begin position="807"/>
        <end position="829"/>
    </location>
</feature>
<evidence type="ECO:0000259" key="6">
    <source>
        <dbReference type="Pfam" id="PF00916"/>
    </source>
</evidence>
<feature type="transmembrane region" description="Helical" evidence="5">
    <location>
        <begin position="479"/>
        <end position="510"/>
    </location>
</feature>
<evidence type="ECO:0000256" key="1">
    <source>
        <dbReference type="ARBA" id="ARBA00004141"/>
    </source>
</evidence>
<feature type="transmembrane region" description="Helical" evidence="5">
    <location>
        <begin position="955"/>
        <end position="975"/>
    </location>
</feature>
<feature type="transmembrane region" description="Helical" evidence="5">
    <location>
        <begin position="655"/>
        <end position="675"/>
    </location>
</feature>
<feature type="transmembrane region" description="Helical" evidence="5">
    <location>
        <begin position="187"/>
        <end position="214"/>
    </location>
</feature>
<dbReference type="NCBIfam" id="TIGR00815">
    <property type="entry name" value="sulP"/>
    <property type="match status" value="1"/>
</dbReference>
<reference evidence="7" key="3">
    <citation type="submission" date="2025-09" db="UniProtKB">
        <authorList>
            <consortium name="Ensembl"/>
        </authorList>
    </citation>
    <scope>IDENTIFICATION</scope>
</reference>
<feature type="transmembrane region" description="Helical" evidence="5">
    <location>
        <begin position="134"/>
        <end position="151"/>
    </location>
</feature>
<feature type="transmembrane region" description="Helical" evidence="5">
    <location>
        <begin position="687"/>
        <end position="709"/>
    </location>
</feature>
<gene>
    <name evidence="7" type="primary">LOC110490616</name>
</gene>
<keyword evidence="3 5" id="KW-1133">Transmembrane helix</keyword>
<dbReference type="AlphaFoldDB" id="A0A8C7P0C7"/>
<feature type="transmembrane region" description="Helical" evidence="5">
    <location>
        <begin position="987"/>
        <end position="1009"/>
    </location>
</feature>
<feature type="transmembrane region" description="Helical" evidence="5">
    <location>
        <begin position="747"/>
        <end position="769"/>
    </location>
</feature>
<evidence type="ECO:0000256" key="4">
    <source>
        <dbReference type="ARBA" id="ARBA00023136"/>
    </source>
</evidence>
<evidence type="ECO:0000256" key="2">
    <source>
        <dbReference type="ARBA" id="ARBA00022692"/>
    </source>
</evidence>
<feature type="transmembrane region" description="Helical" evidence="5">
    <location>
        <begin position="627"/>
        <end position="649"/>
    </location>
</feature>
<keyword evidence="2 5" id="KW-0812">Transmembrane</keyword>
<dbReference type="InterPro" id="IPR011547">
    <property type="entry name" value="SLC26A/SulP_dom"/>
</dbReference>
<feature type="transmembrane region" description="Helical" evidence="5">
    <location>
        <begin position="927"/>
        <end position="949"/>
    </location>
</feature>
<evidence type="ECO:0000256" key="5">
    <source>
        <dbReference type="SAM" id="Phobius"/>
    </source>
</evidence>
<dbReference type="InterPro" id="IPR001902">
    <property type="entry name" value="SLC26A/SulP_fam"/>
</dbReference>
<feature type="transmembrane region" description="Helical" evidence="5">
    <location>
        <begin position="101"/>
        <end position="128"/>
    </location>
</feature>
<feature type="transmembrane region" description="Helical" evidence="5">
    <location>
        <begin position="353"/>
        <end position="372"/>
    </location>
</feature>
<accession>A0A8C7P0C7</accession>
<reference evidence="7" key="2">
    <citation type="submission" date="2025-08" db="UniProtKB">
        <authorList>
            <consortium name="Ensembl"/>
        </authorList>
    </citation>
    <scope>IDENTIFICATION</scope>
</reference>
<feature type="transmembrane region" description="Helical" evidence="5">
    <location>
        <begin position="595"/>
        <end position="615"/>
    </location>
</feature>
<feature type="transmembrane region" description="Helical" evidence="5">
    <location>
        <begin position="421"/>
        <end position="441"/>
    </location>
</feature>
<reference evidence="7" key="1">
    <citation type="submission" date="2020-07" db="EMBL/GenBank/DDBJ databases">
        <title>A long reads based de novo assembly of the rainbow trout Arlee double haploid line genome.</title>
        <authorList>
            <person name="Gao G."/>
            <person name="Palti Y."/>
        </authorList>
    </citation>
    <scope>NUCLEOTIDE SEQUENCE [LARGE SCALE GENOMIC DNA]</scope>
</reference>
<feature type="transmembrane region" description="Helical" evidence="5">
    <location>
        <begin position="295"/>
        <end position="316"/>
    </location>
</feature>
<feature type="transmembrane region" description="Helical" evidence="5">
    <location>
        <begin position="1015"/>
        <end position="1035"/>
    </location>
</feature>
<keyword evidence="4 5" id="KW-0472">Membrane</keyword>
<feature type="transmembrane region" description="Helical" evidence="5">
    <location>
        <begin position="715"/>
        <end position="735"/>
    </location>
</feature>
<dbReference type="GO" id="GO:0016020">
    <property type="term" value="C:membrane"/>
    <property type="evidence" value="ECO:0007669"/>
    <property type="project" value="UniProtKB-SubCell"/>
</dbReference>
<feature type="transmembrane region" description="Helical" evidence="5">
    <location>
        <begin position="263"/>
        <end position="283"/>
    </location>
</feature>
<dbReference type="GO" id="GO:0008271">
    <property type="term" value="F:secondary active sulfate transmembrane transporter activity"/>
    <property type="evidence" value="ECO:0007669"/>
    <property type="project" value="InterPro"/>
</dbReference>
<dbReference type="InterPro" id="IPR018045">
    <property type="entry name" value="S04_transporter_CS"/>
</dbReference>
<feature type="transmembrane region" description="Helical" evidence="5">
    <location>
        <begin position="867"/>
        <end position="889"/>
    </location>
</feature>
<proteinExistence type="predicted"/>
<dbReference type="GeneTree" id="ENSGT01150000286960"/>
<feature type="transmembrane region" description="Helical" evidence="5">
    <location>
        <begin position="775"/>
        <end position="795"/>
    </location>
</feature>
<dbReference type="Proteomes" id="UP000694395">
    <property type="component" value="Chromosome 15"/>
</dbReference>
<dbReference type="Ensembl" id="ENSOMYT00000016353.2">
    <property type="protein sequence ID" value="ENSOMYP00000014791.2"/>
    <property type="gene ID" value="ENSOMYG00000007243.2"/>
</dbReference>
<evidence type="ECO:0000256" key="3">
    <source>
        <dbReference type="ARBA" id="ARBA00022989"/>
    </source>
</evidence>
<dbReference type="InterPro" id="IPR036513">
    <property type="entry name" value="STAS_dom_sf"/>
</dbReference>
<feature type="transmembrane region" description="Helical" evidence="5">
    <location>
        <begin position="1047"/>
        <end position="1071"/>
    </location>
</feature>
<feature type="transmembrane region" description="Helical" evidence="5">
    <location>
        <begin position="835"/>
        <end position="855"/>
    </location>
</feature>
<dbReference type="PANTHER" id="PTHR11814">
    <property type="entry name" value="SULFATE TRANSPORTER"/>
    <property type="match status" value="1"/>
</dbReference>